<evidence type="ECO:0000313" key="2">
    <source>
        <dbReference type="EMBL" id="KAJ9173890.1"/>
    </source>
</evidence>
<feature type="region of interest" description="Disordered" evidence="1">
    <location>
        <begin position="1"/>
        <end position="73"/>
    </location>
</feature>
<feature type="compositionally biased region" description="Basic and acidic residues" evidence="1">
    <location>
        <begin position="446"/>
        <end position="468"/>
    </location>
</feature>
<dbReference type="Proteomes" id="UP001174677">
    <property type="component" value="Chromosome 9"/>
</dbReference>
<name>A0ABQ9M4E4_HEVBR</name>
<evidence type="ECO:0000313" key="3">
    <source>
        <dbReference type="Proteomes" id="UP001174677"/>
    </source>
</evidence>
<dbReference type="PANTHER" id="PTHR36056:SF1">
    <property type="entry name" value="PROTEIN, PUTATIVE-RELATED"/>
    <property type="match status" value="1"/>
</dbReference>
<organism evidence="2 3">
    <name type="scientific">Hevea brasiliensis</name>
    <name type="common">Para rubber tree</name>
    <name type="synonym">Siphonia brasiliensis</name>
    <dbReference type="NCBI Taxonomy" id="3981"/>
    <lineage>
        <taxon>Eukaryota</taxon>
        <taxon>Viridiplantae</taxon>
        <taxon>Streptophyta</taxon>
        <taxon>Embryophyta</taxon>
        <taxon>Tracheophyta</taxon>
        <taxon>Spermatophyta</taxon>
        <taxon>Magnoliopsida</taxon>
        <taxon>eudicotyledons</taxon>
        <taxon>Gunneridae</taxon>
        <taxon>Pentapetalae</taxon>
        <taxon>rosids</taxon>
        <taxon>fabids</taxon>
        <taxon>Malpighiales</taxon>
        <taxon>Euphorbiaceae</taxon>
        <taxon>Crotonoideae</taxon>
        <taxon>Micrandreae</taxon>
        <taxon>Hevea</taxon>
    </lineage>
</organism>
<evidence type="ECO:0000256" key="1">
    <source>
        <dbReference type="SAM" id="MobiDB-lite"/>
    </source>
</evidence>
<proteinExistence type="predicted"/>
<keyword evidence="3" id="KW-1185">Reference proteome</keyword>
<feature type="region of interest" description="Disordered" evidence="1">
    <location>
        <begin position="428"/>
        <end position="468"/>
    </location>
</feature>
<gene>
    <name evidence="2" type="ORF">P3X46_016982</name>
</gene>
<reference evidence="2" key="1">
    <citation type="journal article" date="2023" name="Plant Biotechnol. J.">
        <title>Chromosome-level wild Hevea brasiliensis genome provides new tools for genomic-assisted breeding and valuable loci to elevate rubber yield.</title>
        <authorList>
            <person name="Cheng H."/>
            <person name="Song X."/>
            <person name="Hu Y."/>
            <person name="Wu T."/>
            <person name="Yang Q."/>
            <person name="An Z."/>
            <person name="Feng S."/>
            <person name="Deng Z."/>
            <person name="Wu W."/>
            <person name="Zeng X."/>
            <person name="Tu M."/>
            <person name="Wang X."/>
            <person name="Huang H."/>
        </authorList>
    </citation>
    <scope>NUCLEOTIDE SEQUENCE</scope>
    <source>
        <strain evidence="2">MT/VB/25A 57/8</strain>
    </source>
</reference>
<dbReference type="EMBL" id="JARPOI010000009">
    <property type="protein sequence ID" value="KAJ9173890.1"/>
    <property type="molecule type" value="Genomic_DNA"/>
</dbReference>
<feature type="region of interest" description="Disordered" evidence="1">
    <location>
        <begin position="334"/>
        <end position="387"/>
    </location>
</feature>
<accession>A0ABQ9M4E4</accession>
<dbReference type="InterPro" id="IPR040276">
    <property type="entry name" value="At4g26450-like"/>
</dbReference>
<comment type="caution">
    <text evidence="2">The sequence shown here is derived from an EMBL/GenBank/DDBJ whole genome shotgun (WGS) entry which is preliminary data.</text>
</comment>
<sequence>MHARHRSPGNGYRSSSMGMGASRISPDSSARGHGFYNSEYRSFNNRGFGRGQGHPKTFQQPPQPPPRKGDILMEAGRLAAEYLVSKGLLPQNALSGKWQNGSLRKQAGDYQDFRVQEDLTQEGRTSAHSRLGSVGSDAGAGRRRYSDDFNSRSHVRGRRKGEYYHRSYSSEWGREYGRSGSWSDRNRMSLDMEGPDDSISGNYEEHQVGEDVGDGKFGQSASALETEEATDIESGAEFNNADEMGSKASSFSNGKDETDGEPSKVSDDLTNLNSGNEEMDYDHGHETETQSISEDLTIQPCAVEGDLSSKHGSDLLTFCKFVKVPTRTRSALTYRSPQVDQVPNKEEENASDIGPPKESEVSVPDGTLDFSTADSLPNMTRDSKCDPEMSKLVSAHSNEDIREVGPPYGSGQGKCMRSQSFPERAFKCDSEQESSQGIAGFGRSTSVKERGEKRTAEDDMNGESKKTREWLPSLVSTAHDHLHLSNLSQNQDSSQAGNASPDHPMIVAVTRDNLVNSHQFPKSGGEPSADYAQEKQLFPSSFKICDLNLMEAADMNDYHCNDPVLVYPSMPAIKEEAARVDIDLSISNANNGKHIEVIDLENDSSLEDKAFDNSQRKETTFTGTEGFPNNAQNAGDISEVPDSYDGLMISEFLNTFSNCNSVREDINPLQNEMSLHNGEGNLGDDDSIYMSLGEIPLSFIPAWEQPTPQEYGKPF</sequence>
<protein>
    <submittedName>
        <fullName evidence="2">Uncharacterized protein</fullName>
    </submittedName>
</protein>
<feature type="region of interest" description="Disordered" evidence="1">
    <location>
        <begin position="118"/>
        <end position="290"/>
    </location>
</feature>
<dbReference type="PANTHER" id="PTHR36056">
    <property type="entry name" value="PROTEIN, PUTATIVE-RELATED"/>
    <property type="match status" value="1"/>
</dbReference>
<feature type="compositionally biased region" description="Basic and acidic residues" evidence="1">
    <location>
        <begin position="254"/>
        <end position="267"/>
    </location>
</feature>
<feature type="compositionally biased region" description="Polar residues" evidence="1">
    <location>
        <begin position="369"/>
        <end position="380"/>
    </location>
</feature>